<organism evidence="11 12">
    <name type="scientific">Candidatus Acidiferrum panamense</name>
    <dbReference type="NCBI Taxonomy" id="2741543"/>
    <lineage>
        <taxon>Bacteria</taxon>
        <taxon>Pseudomonadati</taxon>
        <taxon>Acidobacteriota</taxon>
        <taxon>Terriglobia</taxon>
        <taxon>Candidatus Acidiferrales</taxon>
        <taxon>Candidatus Acidiferrum</taxon>
    </lineage>
</organism>
<evidence type="ECO:0000256" key="5">
    <source>
        <dbReference type="ARBA" id="ARBA00022741"/>
    </source>
</evidence>
<evidence type="ECO:0000259" key="10">
    <source>
        <dbReference type="PROSITE" id="PS50109"/>
    </source>
</evidence>
<dbReference type="SMART" id="SM00387">
    <property type="entry name" value="HATPase_c"/>
    <property type="match status" value="1"/>
</dbReference>
<dbReference type="PANTHER" id="PTHR43065:SF10">
    <property type="entry name" value="PEROXIDE STRESS-ACTIVATED HISTIDINE KINASE MAK3"/>
    <property type="match status" value="1"/>
</dbReference>
<feature type="domain" description="Histidine kinase" evidence="10">
    <location>
        <begin position="1"/>
        <end position="204"/>
    </location>
</feature>
<gene>
    <name evidence="11" type="ORF">HRJ53_04270</name>
</gene>
<keyword evidence="7" id="KW-0067">ATP-binding</keyword>
<keyword evidence="5" id="KW-0547">Nucleotide-binding</keyword>
<dbReference type="InterPro" id="IPR036890">
    <property type="entry name" value="HATPase_C_sf"/>
</dbReference>
<dbReference type="InterPro" id="IPR005467">
    <property type="entry name" value="His_kinase_dom"/>
</dbReference>
<sequence>MQITVENLQKARRLDARQFLEVFNESTATLKAELANLNTIVSRFSDFSKMPAPKFVRVNVNAVLRNAVRLFEPQFTEVGKPTITKEPFLTDPLPEIDADPDLLHRAFQNLVLNAMDAMPAGGTLTLRTSEHLGNVRIEVADTGKGLTPEECSRLFTPYYTTKQMGTGLGLAIIQSVVSDHHGTISVTSEEGRGTTFRIELPQRQPGQKGKPREPAPDAKKDTPSTLAAASD</sequence>
<proteinExistence type="predicted"/>
<dbReference type="SUPFAM" id="SSF55874">
    <property type="entry name" value="ATPase domain of HSP90 chaperone/DNA topoisomerase II/histidine kinase"/>
    <property type="match status" value="1"/>
</dbReference>
<name>A0A7V8NN98_9BACT</name>
<keyword evidence="3" id="KW-0597">Phosphoprotein</keyword>
<evidence type="ECO:0000256" key="9">
    <source>
        <dbReference type="SAM" id="MobiDB-lite"/>
    </source>
</evidence>
<evidence type="ECO:0000256" key="6">
    <source>
        <dbReference type="ARBA" id="ARBA00022777"/>
    </source>
</evidence>
<evidence type="ECO:0000256" key="8">
    <source>
        <dbReference type="ARBA" id="ARBA00023012"/>
    </source>
</evidence>
<evidence type="ECO:0000313" key="12">
    <source>
        <dbReference type="Proteomes" id="UP000567293"/>
    </source>
</evidence>
<keyword evidence="12" id="KW-1185">Reference proteome</keyword>
<dbReference type="PRINTS" id="PR00344">
    <property type="entry name" value="BCTRLSENSOR"/>
</dbReference>
<keyword evidence="8" id="KW-0902">Two-component regulatory system</keyword>
<dbReference type="EC" id="2.7.13.3" evidence="2"/>
<dbReference type="InterPro" id="IPR004358">
    <property type="entry name" value="Sig_transdc_His_kin-like_C"/>
</dbReference>
<protein>
    <recommendedName>
        <fullName evidence="2">histidine kinase</fullName>
        <ecNumber evidence="2">2.7.13.3</ecNumber>
    </recommendedName>
</protein>
<evidence type="ECO:0000256" key="2">
    <source>
        <dbReference type="ARBA" id="ARBA00012438"/>
    </source>
</evidence>
<keyword evidence="6" id="KW-0418">Kinase</keyword>
<evidence type="ECO:0000313" key="11">
    <source>
        <dbReference type="EMBL" id="MBA0084190.1"/>
    </source>
</evidence>
<dbReference type="Gene3D" id="3.30.565.10">
    <property type="entry name" value="Histidine kinase-like ATPase, C-terminal domain"/>
    <property type="match status" value="1"/>
</dbReference>
<evidence type="ECO:0000256" key="7">
    <source>
        <dbReference type="ARBA" id="ARBA00022840"/>
    </source>
</evidence>
<comment type="catalytic activity">
    <reaction evidence="1">
        <text>ATP + protein L-histidine = ADP + protein N-phospho-L-histidine.</text>
        <dbReference type="EC" id="2.7.13.3"/>
    </reaction>
</comment>
<feature type="compositionally biased region" description="Basic and acidic residues" evidence="9">
    <location>
        <begin position="210"/>
        <end position="222"/>
    </location>
</feature>
<evidence type="ECO:0000256" key="3">
    <source>
        <dbReference type="ARBA" id="ARBA00022553"/>
    </source>
</evidence>
<feature type="region of interest" description="Disordered" evidence="9">
    <location>
        <begin position="186"/>
        <end position="231"/>
    </location>
</feature>
<dbReference type="GO" id="GO:0000160">
    <property type="term" value="P:phosphorelay signal transduction system"/>
    <property type="evidence" value="ECO:0007669"/>
    <property type="project" value="UniProtKB-KW"/>
</dbReference>
<dbReference type="Pfam" id="PF02518">
    <property type="entry name" value="HATPase_c"/>
    <property type="match status" value="1"/>
</dbReference>
<dbReference type="PROSITE" id="PS50109">
    <property type="entry name" value="HIS_KIN"/>
    <property type="match status" value="1"/>
</dbReference>
<evidence type="ECO:0000256" key="1">
    <source>
        <dbReference type="ARBA" id="ARBA00000085"/>
    </source>
</evidence>
<dbReference type="Proteomes" id="UP000567293">
    <property type="component" value="Unassembled WGS sequence"/>
</dbReference>
<reference evidence="11" key="1">
    <citation type="submission" date="2020-06" db="EMBL/GenBank/DDBJ databases">
        <title>Legume-microbial interactions unlock mineral nutrients during tropical forest succession.</title>
        <authorList>
            <person name="Epihov D.Z."/>
        </authorList>
    </citation>
    <scope>NUCLEOTIDE SEQUENCE [LARGE SCALE GENOMIC DNA]</scope>
    <source>
        <strain evidence="11">Pan2503</strain>
    </source>
</reference>
<accession>A0A7V8NN98</accession>
<dbReference type="PANTHER" id="PTHR43065">
    <property type="entry name" value="SENSOR HISTIDINE KINASE"/>
    <property type="match status" value="1"/>
</dbReference>
<dbReference type="GO" id="GO:0005524">
    <property type="term" value="F:ATP binding"/>
    <property type="evidence" value="ECO:0007669"/>
    <property type="project" value="UniProtKB-KW"/>
</dbReference>
<dbReference type="AlphaFoldDB" id="A0A7V8NN98"/>
<dbReference type="GO" id="GO:0004673">
    <property type="term" value="F:protein histidine kinase activity"/>
    <property type="evidence" value="ECO:0007669"/>
    <property type="project" value="UniProtKB-EC"/>
</dbReference>
<comment type="caution">
    <text evidence="11">The sequence shown here is derived from an EMBL/GenBank/DDBJ whole genome shotgun (WGS) entry which is preliminary data.</text>
</comment>
<dbReference type="InterPro" id="IPR003594">
    <property type="entry name" value="HATPase_dom"/>
</dbReference>
<dbReference type="EMBL" id="JACDQQ010000412">
    <property type="protein sequence ID" value="MBA0084190.1"/>
    <property type="molecule type" value="Genomic_DNA"/>
</dbReference>
<keyword evidence="4" id="KW-0808">Transferase</keyword>
<evidence type="ECO:0000256" key="4">
    <source>
        <dbReference type="ARBA" id="ARBA00022679"/>
    </source>
</evidence>